<sequence>MELKARLVIVEQNSLVVNDQLHKEQNNDDTKTLEEKEMDAFLVKEDFFMTSAELVTFLEQVVKELIPAYKSVTSGNKLSAGTSPVKSFMVDKQALTSENIETECQKIPYNQKIPELSLEAILIGFSEVTVQNIVNLFKVAMKLRCKRFYAGIVTIKHMRIELEMLNLKMIQDILNDFPKKATNMDDVGYENSILIWNRHVTSKTNKIEEQANLLGVNSLASVSSASQSKPNYDHTYFLNKTLNYYPNLYREFSSENFNYYGITDETSCLLCN</sequence>
<evidence type="ECO:0000313" key="2">
    <source>
        <dbReference type="Proteomes" id="UP000265703"/>
    </source>
</evidence>
<protein>
    <submittedName>
        <fullName evidence="1">Uncharacterized protein</fullName>
    </submittedName>
</protein>
<gene>
    <name evidence="1" type="ORF">C1645_816059</name>
</gene>
<evidence type="ECO:0000313" key="1">
    <source>
        <dbReference type="EMBL" id="RIA95918.1"/>
    </source>
</evidence>
<dbReference type="EMBL" id="QKYT01000053">
    <property type="protein sequence ID" value="RIA95918.1"/>
    <property type="molecule type" value="Genomic_DNA"/>
</dbReference>
<reference evidence="1 2" key="1">
    <citation type="submission" date="2018-06" db="EMBL/GenBank/DDBJ databases">
        <title>Comparative genomics reveals the genomic features of Rhizophagus irregularis, R. cerebriforme, R. diaphanum and Gigaspora rosea, and their symbiotic lifestyle signature.</title>
        <authorList>
            <person name="Morin E."/>
            <person name="San Clemente H."/>
            <person name="Chen E.C.H."/>
            <person name="De La Providencia I."/>
            <person name="Hainaut M."/>
            <person name="Kuo A."/>
            <person name="Kohler A."/>
            <person name="Murat C."/>
            <person name="Tang N."/>
            <person name="Roy S."/>
            <person name="Loubradou J."/>
            <person name="Henrissat B."/>
            <person name="Grigoriev I.V."/>
            <person name="Corradi N."/>
            <person name="Roux C."/>
            <person name="Martin F.M."/>
        </authorList>
    </citation>
    <scope>NUCLEOTIDE SEQUENCE [LARGE SCALE GENOMIC DNA]</scope>
    <source>
        <strain evidence="1 2">DAOM 227022</strain>
    </source>
</reference>
<organism evidence="1 2">
    <name type="scientific">Glomus cerebriforme</name>
    <dbReference type="NCBI Taxonomy" id="658196"/>
    <lineage>
        <taxon>Eukaryota</taxon>
        <taxon>Fungi</taxon>
        <taxon>Fungi incertae sedis</taxon>
        <taxon>Mucoromycota</taxon>
        <taxon>Glomeromycotina</taxon>
        <taxon>Glomeromycetes</taxon>
        <taxon>Glomerales</taxon>
        <taxon>Glomeraceae</taxon>
        <taxon>Glomus</taxon>
    </lineage>
</organism>
<comment type="caution">
    <text evidence="1">The sequence shown here is derived from an EMBL/GenBank/DDBJ whole genome shotgun (WGS) entry which is preliminary data.</text>
</comment>
<dbReference type="Proteomes" id="UP000265703">
    <property type="component" value="Unassembled WGS sequence"/>
</dbReference>
<name>A0A397TCJ6_9GLOM</name>
<dbReference type="AlphaFoldDB" id="A0A397TCJ6"/>
<proteinExistence type="predicted"/>
<keyword evidence="2" id="KW-1185">Reference proteome</keyword>
<dbReference type="OrthoDB" id="2443439at2759"/>
<accession>A0A397TCJ6</accession>